<comment type="caution">
    <text evidence="1">The sequence shown here is derived from an EMBL/GenBank/DDBJ whole genome shotgun (WGS) entry which is preliminary data.</text>
</comment>
<evidence type="ECO:0008006" key="3">
    <source>
        <dbReference type="Google" id="ProtNLM"/>
    </source>
</evidence>
<protein>
    <recommendedName>
        <fullName evidence="3">DNA polymerase V</fullName>
    </recommendedName>
</protein>
<keyword evidence="2" id="KW-1185">Reference proteome</keyword>
<sequence>MPRRSDIPVAFDAAMKRDAAGRYTVTVRDFIHQLTAVNHHFSPSQANAWIRQYKISWRLYEEGEHGFNIYSRYNPN</sequence>
<evidence type="ECO:0000313" key="1">
    <source>
        <dbReference type="EMBL" id="TCW00443.1"/>
    </source>
</evidence>
<dbReference type="AlphaFoldDB" id="A0A4R3Z5E3"/>
<name>A0A4R3Z5E3_9GAMM</name>
<organism evidence="1 2">
    <name type="scientific">Biostraticola tofi</name>
    <dbReference type="NCBI Taxonomy" id="466109"/>
    <lineage>
        <taxon>Bacteria</taxon>
        <taxon>Pseudomonadati</taxon>
        <taxon>Pseudomonadota</taxon>
        <taxon>Gammaproteobacteria</taxon>
        <taxon>Enterobacterales</taxon>
        <taxon>Bruguierivoracaceae</taxon>
        <taxon>Biostraticola</taxon>
    </lineage>
</organism>
<gene>
    <name evidence="1" type="ORF">EDC52_101793</name>
</gene>
<dbReference type="OrthoDB" id="6546850at2"/>
<evidence type="ECO:0000313" key="2">
    <source>
        <dbReference type="Proteomes" id="UP000295719"/>
    </source>
</evidence>
<accession>A0A4R3Z5E3</accession>
<proteinExistence type="predicted"/>
<dbReference type="Proteomes" id="UP000295719">
    <property type="component" value="Unassembled WGS sequence"/>
</dbReference>
<dbReference type="EMBL" id="SMCR01000001">
    <property type="protein sequence ID" value="TCW00443.1"/>
    <property type="molecule type" value="Genomic_DNA"/>
</dbReference>
<dbReference type="RefSeq" id="WP_131863995.1">
    <property type="nucleotide sequence ID" value="NZ_SMCR01000001.1"/>
</dbReference>
<reference evidence="1 2" key="1">
    <citation type="submission" date="2019-03" db="EMBL/GenBank/DDBJ databases">
        <title>Genomic Encyclopedia of Type Strains, Phase IV (KMG-IV): sequencing the most valuable type-strain genomes for metagenomic binning, comparative biology and taxonomic classification.</title>
        <authorList>
            <person name="Goeker M."/>
        </authorList>
    </citation>
    <scope>NUCLEOTIDE SEQUENCE [LARGE SCALE GENOMIC DNA]</scope>
    <source>
        <strain evidence="1 2">DSM 19580</strain>
    </source>
</reference>